<gene>
    <name evidence="3" type="ORF">BV898_11878</name>
</gene>
<evidence type="ECO:0000256" key="2">
    <source>
        <dbReference type="SAM" id="Phobius"/>
    </source>
</evidence>
<evidence type="ECO:0000313" key="3">
    <source>
        <dbReference type="EMBL" id="OQV13881.1"/>
    </source>
</evidence>
<dbReference type="EMBL" id="MTYJ01000114">
    <property type="protein sequence ID" value="OQV13881.1"/>
    <property type="molecule type" value="Genomic_DNA"/>
</dbReference>
<keyword evidence="4" id="KW-1185">Reference proteome</keyword>
<comment type="caution">
    <text evidence="3">The sequence shown here is derived from an EMBL/GenBank/DDBJ whole genome shotgun (WGS) entry which is preliminary data.</text>
</comment>
<feature type="transmembrane region" description="Helical" evidence="2">
    <location>
        <begin position="164"/>
        <end position="190"/>
    </location>
</feature>
<feature type="transmembrane region" description="Helical" evidence="2">
    <location>
        <begin position="90"/>
        <end position="107"/>
    </location>
</feature>
<keyword evidence="2" id="KW-0472">Membrane</keyword>
<name>A0A1W0WFB1_HYPEX</name>
<feature type="region of interest" description="Disordered" evidence="1">
    <location>
        <begin position="203"/>
        <end position="282"/>
    </location>
</feature>
<feature type="compositionally biased region" description="Polar residues" evidence="1">
    <location>
        <begin position="203"/>
        <end position="228"/>
    </location>
</feature>
<dbReference type="Proteomes" id="UP000192578">
    <property type="component" value="Unassembled WGS sequence"/>
</dbReference>
<dbReference type="AlphaFoldDB" id="A0A1W0WFB1"/>
<feature type="transmembrane region" description="Helical" evidence="2">
    <location>
        <begin position="7"/>
        <end position="36"/>
    </location>
</feature>
<organism evidence="3 4">
    <name type="scientific">Hypsibius exemplaris</name>
    <name type="common">Freshwater tardigrade</name>
    <dbReference type="NCBI Taxonomy" id="2072580"/>
    <lineage>
        <taxon>Eukaryota</taxon>
        <taxon>Metazoa</taxon>
        <taxon>Ecdysozoa</taxon>
        <taxon>Tardigrada</taxon>
        <taxon>Eutardigrada</taxon>
        <taxon>Parachela</taxon>
        <taxon>Hypsibioidea</taxon>
        <taxon>Hypsibiidae</taxon>
        <taxon>Hypsibius</taxon>
    </lineage>
</organism>
<evidence type="ECO:0000313" key="4">
    <source>
        <dbReference type="Proteomes" id="UP000192578"/>
    </source>
</evidence>
<sequence>MKTGKSRFWIIACCILEIIYGLAFMSMGVVGSYLWAPSASVSSAFPTSSGMMGSGSLSVSSWQSARVPLTGGILDRQAATQLDKQTSDQGVWLAIFYTLTGFCGVIAGQEKDRVLPLLHTVMALICIIWTPLMWEQLYILVRPVSSFAYSFLNEMDFITSQRHWAAYIVSICVVVAGSFLYLLSAALSAYQYGIRLMNKRTNKSQSTLNRPKGHQQQQGLTITTTSVRRSVKGTPRNASPQHETNIDHSATLRPASGSVNVDGPTIPMPQQQQQSNFPFTPHFEQNNCQFNSSNRPPGERDRRHLAFDRREENLTGNGLAFSPYYDDAQEAIV</sequence>
<protein>
    <submittedName>
        <fullName evidence="3">Uncharacterized protein</fullName>
    </submittedName>
</protein>
<keyword evidence="2" id="KW-0812">Transmembrane</keyword>
<feature type="transmembrane region" description="Helical" evidence="2">
    <location>
        <begin position="114"/>
        <end position="134"/>
    </location>
</feature>
<accession>A0A1W0WFB1</accession>
<feature type="compositionally biased region" description="Polar residues" evidence="1">
    <location>
        <begin position="268"/>
        <end position="282"/>
    </location>
</feature>
<proteinExistence type="predicted"/>
<keyword evidence="2" id="KW-1133">Transmembrane helix</keyword>
<reference evidence="4" key="1">
    <citation type="submission" date="2017-01" db="EMBL/GenBank/DDBJ databases">
        <title>Comparative genomics of anhydrobiosis in the tardigrade Hypsibius dujardini.</title>
        <authorList>
            <person name="Yoshida Y."/>
            <person name="Koutsovoulos G."/>
            <person name="Laetsch D."/>
            <person name="Stevens L."/>
            <person name="Kumar S."/>
            <person name="Horikawa D."/>
            <person name="Ishino K."/>
            <person name="Komine S."/>
            <person name="Tomita M."/>
            <person name="Blaxter M."/>
            <person name="Arakawa K."/>
        </authorList>
    </citation>
    <scope>NUCLEOTIDE SEQUENCE [LARGE SCALE GENOMIC DNA]</scope>
    <source>
        <strain evidence="4">Z151</strain>
    </source>
</reference>
<dbReference type="OrthoDB" id="10542267at2759"/>
<evidence type="ECO:0000256" key="1">
    <source>
        <dbReference type="SAM" id="MobiDB-lite"/>
    </source>
</evidence>